<sequence length="806" mass="87742">MSTPMPTEQRQSLRARLIALSLLPSAALLALWAVFTTVLVQDMLELRATATFTEDVGTPVLDVIAELQTERRYTMEYIAGARAESRTPRYDTMARIRTQTNETIDAFRASVDEDAPAPAGARVERFNTTLDGLNEHRTTLDEDPPGRAEAAGYYDDAIEQALRIWDAQAELVEGHLAHNTHSLTSLLRAREHLAREDALLTYAHAAEKWTTDDHAAFASAVGAQRYLYSQITPDLSDSERAIFDDLADSAFFRTVRSLEDKVVATAPERTAPVPVNGQSWKGAKEAVDIDFQRVEENRTEAVLSDIRGGAASLLWRAIALSTVSLIAVLASLLLSLRFTRRLAFRMQSLREATLDYADSRLPTITTRLRAGQPVDVEAEAPDIPVLKNDEIGQVTEAFNTAQHAAVTAAVEESRLRGGVRNLFRNVARRTQTLVHRQLGLLDTLEHSETDPDVLESLFRIDHLSTQLRRNAENLMLLTGGTTTRHTRPADPVPLQDTARAASSEIEDYQRVRLLPIPNVALQGEAGRDLVRLLAELLENASSFSPPHTSVTVRGESLANGAYALEVEDRGLGMPPDRYARANELLAAPPDFDLADMREDSQLGLFVIATIADRHGLKVTLRPSPYNGTQAIVVLPPQVIADSEAGANQHADATPSPGPDTAPTATTRADGPRRGRAETSTATDQPSPTTDPTRPSTPSASPALSPVPEASGTSTTLDTATADHTPPPAAPTGDTYKGLPRRIRTSRRQGHSLPAPSTEAPTTEAADATRPLEEIRDMMSALQTGTREGRRSDRGTGDDMNNTEESR</sequence>
<dbReference type="InterPro" id="IPR013587">
    <property type="entry name" value="Nitrate/nitrite_sensing"/>
</dbReference>
<dbReference type="PANTHER" id="PTHR45436">
    <property type="entry name" value="SENSOR HISTIDINE KINASE YKOH"/>
    <property type="match status" value="1"/>
</dbReference>
<evidence type="ECO:0000256" key="3">
    <source>
        <dbReference type="ARBA" id="ARBA00022553"/>
    </source>
</evidence>
<evidence type="ECO:0000256" key="4">
    <source>
        <dbReference type="ARBA" id="ARBA00022679"/>
    </source>
</evidence>
<keyword evidence="5" id="KW-0418">Kinase</keyword>
<organism evidence="8 9">
    <name type="scientific">Nocardiopsis gilva YIM 90087</name>
    <dbReference type="NCBI Taxonomy" id="1235441"/>
    <lineage>
        <taxon>Bacteria</taxon>
        <taxon>Bacillati</taxon>
        <taxon>Actinomycetota</taxon>
        <taxon>Actinomycetes</taxon>
        <taxon>Streptosporangiales</taxon>
        <taxon>Nocardiopsidaceae</taxon>
        <taxon>Nocardiopsis</taxon>
    </lineage>
</organism>
<dbReference type="Proteomes" id="UP000215005">
    <property type="component" value="Chromosome"/>
</dbReference>
<dbReference type="Gene3D" id="3.30.565.10">
    <property type="entry name" value="Histidine kinase-like ATPase, C-terminal domain"/>
    <property type="match status" value="1"/>
</dbReference>
<dbReference type="Pfam" id="PF02518">
    <property type="entry name" value="HATPase_c"/>
    <property type="match status" value="1"/>
</dbReference>
<feature type="compositionally biased region" description="Low complexity" evidence="6">
    <location>
        <begin position="678"/>
        <end position="723"/>
    </location>
</feature>
<feature type="compositionally biased region" description="Low complexity" evidence="6">
    <location>
        <begin position="650"/>
        <end position="668"/>
    </location>
</feature>
<feature type="compositionally biased region" description="Low complexity" evidence="6">
    <location>
        <begin position="753"/>
        <end position="768"/>
    </location>
</feature>
<gene>
    <name evidence="8" type="ORF">CDO52_16365</name>
</gene>
<feature type="compositionally biased region" description="Basic residues" evidence="6">
    <location>
        <begin position="738"/>
        <end position="749"/>
    </location>
</feature>
<dbReference type="Gene3D" id="6.10.340.10">
    <property type="match status" value="1"/>
</dbReference>
<comment type="catalytic activity">
    <reaction evidence="1">
        <text>ATP + protein L-histidine = ADP + protein N-phospho-L-histidine.</text>
        <dbReference type="EC" id="2.7.13.3"/>
    </reaction>
</comment>
<dbReference type="EMBL" id="CP022753">
    <property type="protein sequence ID" value="ASU84152.1"/>
    <property type="molecule type" value="Genomic_DNA"/>
</dbReference>
<evidence type="ECO:0000256" key="1">
    <source>
        <dbReference type="ARBA" id="ARBA00000085"/>
    </source>
</evidence>
<feature type="domain" description="Histidine kinase/HSP90-like ATPase" evidence="7">
    <location>
        <begin position="524"/>
        <end position="638"/>
    </location>
</feature>
<dbReference type="AlphaFoldDB" id="A0A223S7V1"/>
<evidence type="ECO:0000256" key="6">
    <source>
        <dbReference type="SAM" id="MobiDB-lite"/>
    </source>
</evidence>
<dbReference type="Pfam" id="PF08376">
    <property type="entry name" value="NIT"/>
    <property type="match status" value="1"/>
</dbReference>
<evidence type="ECO:0000313" key="8">
    <source>
        <dbReference type="EMBL" id="ASU84152.1"/>
    </source>
</evidence>
<accession>A0A223S7V1</accession>
<dbReference type="SUPFAM" id="SSF55874">
    <property type="entry name" value="ATPase domain of HSP90 chaperone/DNA topoisomerase II/histidine kinase"/>
    <property type="match status" value="1"/>
</dbReference>
<keyword evidence="4" id="KW-0808">Transferase</keyword>
<dbReference type="KEGG" id="ngv:CDO52_16365"/>
<feature type="region of interest" description="Disordered" evidence="6">
    <location>
        <begin position="644"/>
        <end position="806"/>
    </location>
</feature>
<dbReference type="InterPro" id="IPR050428">
    <property type="entry name" value="TCS_sensor_his_kinase"/>
</dbReference>
<dbReference type="GO" id="GO:0005886">
    <property type="term" value="C:plasma membrane"/>
    <property type="evidence" value="ECO:0007669"/>
    <property type="project" value="TreeGrafter"/>
</dbReference>
<dbReference type="GO" id="GO:0004673">
    <property type="term" value="F:protein histidine kinase activity"/>
    <property type="evidence" value="ECO:0007669"/>
    <property type="project" value="UniProtKB-EC"/>
</dbReference>
<evidence type="ECO:0000256" key="5">
    <source>
        <dbReference type="ARBA" id="ARBA00022777"/>
    </source>
</evidence>
<keyword evidence="9" id="KW-1185">Reference proteome</keyword>
<protein>
    <recommendedName>
        <fullName evidence="2">histidine kinase</fullName>
        <ecNumber evidence="2">2.7.13.3</ecNumber>
    </recommendedName>
</protein>
<dbReference type="GO" id="GO:0000160">
    <property type="term" value="P:phosphorelay signal transduction system"/>
    <property type="evidence" value="ECO:0007669"/>
    <property type="project" value="TreeGrafter"/>
</dbReference>
<proteinExistence type="predicted"/>
<dbReference type="InterPro" id="IPR036890">
    <property type="entry name" value="HATPase_C_sf"/>
</dbReference>
<feature type="compositionally biased region" description="Basic and acidic residues" evidence="6">
    <location>
        <begin position="786"/>
        <end position="796"/>
    </location>
</feature>
<dbReference type="OrthoDB" id="3845898at2"/>
<dbReference type="PANTHER" id="PTHR45436:SF5">
    <property type="entry name" value="SENSOR HISTIDINE KINASE TRCS"/>
    <property type="match status" value="1"/>
</dbReference>
<dbReference type="EC" id="2.7.13.3" evidence="2"/>
<evidence type="ECO:0000313" key="9">
    <source>
        <dbReference type="Proteomes" id="UP000215005"/>
    </source>
</evidence>
<reference evidence="8 9" key="1">
    <citation type="submission" date="2017-08" db="EMBL/GenBank/DDBJ databases">
        <title>The complete genome sequence of Nocardiopsis gilva YIM 90087.</title>
        <authorList>
            <person name="Yin M."/>
            <person name="Tang S."/>
        </authorList>
    </citation>
    <scope>NUCLEOTIDE SEQUENCE [LARGE SCALE GENOMIC DNA]</scope>
    <source>
        <strain evidence="8 9">YIM 90087</strain>
    </source>
</reference>
<name>A0A223S7V1_9ACTN</name>
<keyword evidence="3" id="KW-0597">Phosphoprotein</keyword>
<evidence type="ECO:0000259" key="7">
    <source>
        <dbReference type="SMART" id="SM00387"/>
    </source>
</evidence>
<evidence type="ECO:0000256" key="2">
    <source>
        <dbReference type="ARBA" id="ARBA00012438"/>
    </source>
</evidence>
<dbReference type="SMART" id="SM00387">
    <property type="entry name" value="HATPase_c"/>
    <property type="match status" value="1"/>
</dbReference>
<dbReference type="InterPro" id="IPR003594">
    <property type="entry name" value="HATPase_dom"/>
</dbReference>